<proteinExistence type="predicted"/>
<evidence type="ECO:0000313" key="2">
    <source>
        <dbReference type="EMBL" id="SDN88526.1"/>
    </source>
</evidence>
<accession>A0A1H0F1U8</accession>
<dbReference type="Pfam" id="PF09347">
    <property type="entry name" value="DUF1989"/>
    <property type="match status" value="1"/>
</dbReference>
<name>A0A1H0F1U8_9GAMM</name>
<dbReference type="PANTHER" id="PTHR31527:SF0">
    <property type="entry name" value="RE64534P"/>
    <property type="match status" value="1"/>
</dbReference>
<dbReference type="EMBL" id="FNII01000009">
    <property type="protein sequence ID" value="SDN88526.1"/>
    <property type="molecule type" value="Genomic_DNA"/>
</dbReference>
<feature type="domain" description="DUF1989" evidence="1">
    <location>
        <begin position="16"/>
        <end position="179"/>
    </location>
</feature>
<dbReference type="OrthoDB" id="5298498at2"/>
<evidence type="ECO:0000259" key="1">
    <source>
        <dbReference type="Pfam" id="PF09347"/>
    </source>
</evidence>
<dbReference type="STRING" id="416873.SAMN04487951_10983"/>
<dbReference type="AlphaFoldDB" id="A0A1H0F1U8"/>
<gene>
    <name evidence="2" type="ORF">SAMN04487951_10983</name>
</gene>
<keyword evidence="3" id="KW-1185">Reference proteome</keyword>
<dbReference type="InterPro" id="IPR018959">
    <property type="entry name" value="DUF1989"/>
</dbReference>
<sequence length="206" mass="22854">MEDDFEVERHQQYRTEIPPQSGRGFRVQKGECLRVIDPEGQQVADLWAFVVSSDGVDWLSTSQTRDITERMFPVPGKSFYSEQANQVLTLIEDNSPCPHDMLFPACNRGLYERAGFRSHPNCRDNLLGILSKAGISLPIVPDPVNLFQRSEPQPDGRLEVIASDNPPGGNVLLRADADLFVVITACSVDYHPTNGGCCTGIVVEHQ</sequence>
<dbReference type="RefSeq" id="WP_089706812.1">
    <property type="nucleotide sequence ID" value="NZ_FNII01000009.1"/>
</dbReference>
<evidence type="ECO:0000313" key="3">
    <source>
        <dbReference type="Proteomes" id="UP000199677"/>
    </source>
</evidence>
<protein>
    <recommendedName>
        <fullName evidence="1">DUF1989 domain-containing protein</fullName>
    </recommendedName>
</protein>
<dbReference type="PANTHER" id="PTHR31527">
    <property type="entry name" value="RE64534P"/>
    <property type="match status" value="1"/>
</dbReference>
<reference evidence="3" key="1">
    <citation type="submission" date="2016-10" db="EMBL/GenBank/DDBJ databases">
        <authorList>
            <person name="Varghese N."/>
            <person name="Submissions S."/>
        </authorList>
    </citation>
    <scope>NUCLEOTIDE SEQUENCE [LARGE SCALE GENOMIC DNA]</scope>
    <source>
        <strain evidence="3">CGMCC 1.6494</strain>
    </source>
</reference>
<organism evidence="2 3">
    <name type="scientific">Vreelandella arcis</name>
    <dbReference type="NCBI Taxonomy" id="416873"/>
    <lineage>
        <taxon>Bacteria</taxon>
        <taxon>Pseudomonadati</taxon>
        <taxon>Pseudomonadota</taxon>
        <taxon>Gammaproteobacteria</taxon>
        <taxon>Oceanospirillales</taxon>
        <taxon>Halomonadaceae</taxon>
        <taxon>Vreelandella</taxon>
    </lineage>
</organism>
<dbReference type="Proteomes" id="UP000199677">
    <property type="component" value="Unassembled WGS sequence"/>
</dbReference>